<feature type="domain" description="PAC" evidence="9">
    <location>
        <begin position="275"/>
        <end position="326"/>
    </location>
</feature>
<evidence type="ECO:0000256" key="4">
    <source>
        <dbReference type="ARBA" id="ARBA00022679"/>
    </source>
</evidence>
<dbReference type="RefSeq" id="WP_037446140.1">
    <property type="nucleotide sequence ID" value="NZ_AVFL01000001.1"/>
</dbReference>
<evidence type="ECO:0000256" key="6">
    <source>
        <dbReference type="PROSITE-ProRule" id="PRU00169"/>
    </source>
</evidence>
<dbReference type="SMART" id="SM00091">
    <property type="entry name" value="PAS"/>
    <property type="match status" value="1"/>
</dbReference>
<name>W9HA76_9PROT</name>
<dbReference type="InterPro" id="IPR001789">
    <property type="entry name" value="Sig_transdc_resp-reg_receiver"/>
</dbReference>
<dbReference type="Gene3D" id="1.10.287.130">
    <property type="match status" value="1"/>
</dbReference>
<dbReference type="InterPro" id="IPR029016">
    <property type="entry name" value="GAF-like_dom_sf"/>
</dbReference>
<dbReference type="GO" id="GO:0009927">
    <property type="term" value="F:histidine phosphotransfer kinase activity"/>
    <property type="evidence" value="ECO:0007669"/>
    <property type="project" value="TreeGrafter"/>
</dbReference>
<evidence type="ECO:0000259" key="8">
    <source>
        <dbReference type="PROSITE" id="PS50110"/>
    </source>
</evidence>
<dbReference type="InterPro" id="IPR000700">
    <property type="entry name" value="PAS-assoc_C"/>
</dbReference>
<dbReference type="InterPro" id="IPR036097">
    <property type="entry name" value="HisK_dim/P_sf"/>
</dbReference>
<dbReference type="PROSITE" id="PS50109">
    <property type="entry name" value="HIS_KIN"/>
    <property type="match status" value="1"/>
</dbReference>
<evidence type="ECO:0000259" key="9">
    <source>
        <dbReference type="PROSITE" id="PS50113"/>
    </source>
</evidence>
<comment type="caution">
    <text evidence="10">The sequence shown here is derived from an EMBL/GenBank/DDBJ whole genome shotgun (WGS) entry which is preliminary data.</text>
</comment>
<dbReference type="Gene3D" id="3.30.450.40">
    <property type="match status" value="1"/>
</dbReference>
<dbReference type="EMBL" id="AVFL01000001">
    <property type="protein sequence ID" value="EWY42879.1"/>
    <property type="molecule type" value="Genomic_DNA"/>
</dbReference>
<dbReference type="SMART" id="SM00065">
    <property type="entry name" value="GAF"/>
    <property type="match status" value="1"/>
</dbReference>
<dbReference type="InterPro" id="IPR003661">
    <property type="entry name" value="HisK_dim/P_dom"/>
</dbReference>
<dbReference type="PROSITE" id="PS50113">
    <property type="entry name" value="PAC"/>
    <property type="match status" value="1"/>
</dbReference>
<evidence type="ECO:0000313" key="11">
    <source>
        <dbReference type="Proteomes" id="UP000019486"/>
    </source>
</evidence>
<dbReference type="InterPro" id="IPR003594">
    <property type="entry name" value="HATPase_dom"/>
</dbReference>
<dbReference type="EC" id="2.7.13.3" evidence="2"/>
<sequence>MTAREGDGLERSNARLRYLAGAMERIQAAGSRDAVMDAVGDAARSLGGADGVAIVMREGDRCDYVDERAIAPLWRGQSFPMETCVSGWAMLHGQTAVVPDVQHDDRTPSSIYRSTFVKSLVMVPIGQNAPDAAIGVYWAERRDPEDWEVAALEALARAAATALRAVGLLESLTAAKDLAQRVHAQALFGLAEREKAEAALRASEARFRALSEAIPQLIWTSRDGGDWTWASRQWLSYTGQREDDALAWGWLEPVHDEDKAATEDAWSRATDGGILEVAHRLRHSDGSYRWFQTRALPIKEATGSTLWCGASTDVSAFKDAEDVLRHARDEAEKANRAKSHFLATASHDLRQPVTAAFLYMDLLSRRLTDPGAIEMADMVRLSLDGLRGLLGGLLEIARLEAGVVRPNPTAFALDDLFQRLSGEFEGQVTALGLRLLVPPTKVAVFTDRVLLEVVLRNLMGNAVKFTTRGGVSMDVVEEPATGDVAGMIRIDVHDSGRGIASDQFGRIFEDYYQGGDPTVPTAGFGIGLATVRRVADMLGYRLSVNSRVGHGSIFSVWVPGAPATARLERLEDTSAPDNPGRRHGSVLMIEDDPIIAAALQLEMREWGLDVTKVSGLRELRARFGGEPPAFDLVISDYRLGDGDGFEAIVEIRGRMVIPAILLTGDTAPDVILRAARDGIRLLHKPLTGADLKSAVNEALSAD</sequence>
<proteinExistence type="predicted"/>
<dbReference type="InterPro" id="IPR013655">
    <property type="entry name" value="PAS_fold_3"/>
</dbReference>
<dbReference type="SMART" id="SM00448">
    <property type="entry name" value="REC"/>
    <property type="match status" value="1"/>
</dbReference>
<evidence type="ECO:0000313" key="10">
    <source>
        <dbReference type="EMBL" id="EWY42879.1"/>
    </source>
</evidence>
<dbReference type="OrthoDB" id="7267626at2"/>
<dbReference type="Gene3D" id="3.30.565.10">
    <property type="entry name" value="Histidine kinase-like ATPase, C-terminal domain"/>
    <property type="match status" value="1"/>
</dbReference>
<organism evidence="10 11">
    <name type="scientific">Skermanella stibiiresistens SB22</name>
    <dbReference type="NCBI Taxonomy" id="1385369"/>
    <lineage>
        <taxon>Bacteria</taxon>
        <taxon>Pseudomonadati</taxon>
        <taxon>Pseudomonadota</taxon>
        <taxon>Alphaproteobacteria</taxon>
        <taxon>Rhodospirillales</taxon>
        <taxon>Azospirillaceae</taxon>
        <taxon>Skermanella</taxon>
    </lineage>
</organism>
<keyword evidence="11" id="KW-1185">Reference proteome</keyword>
<dbReference type="PRINTS" id="PR00344">
    <property type="entry name" value="BCTRLSENSOR"/>
</dbReference>
<evidence type="ECO:0000259" key="7">
    <source>
        <dbReference type="PROSITE" id="PS50109"/>
    </source>
</evidence>
<keyword evidence="5" id="KW-0418">Kinase</keyword>
<feature type="domain" description="Histidine kinase" evidence="7">
    <location>
        <begin position="344"/>
        <end position="562"/>
    </location>
</feature>
<dbReference type="SMART" id="SM00387">
    <property type="entry name" value="HATPase_c"/>
    <property type="match status" value="1"/>
</dbReference>
<evidence type="ECO:0000256" key="3">
    <source>
        <dbReference type="ARBA" id="ARBA00022553"/>
    </source>
</evidence>
<dbReference type="Pfam" id="PF00512">
    <property type="entry name" value="HisKA"/>
    <property type="match status" value="1"/>
</dbReference>
<dbReference type="STRING" id="1385369.N825_02445"/>
<evidence type="ECO:0000256" key="2">
    <source>
        <dbReference type="ARBA" id="ARBA00012438"/>
    </source>
</evidence>
<dbReference type="SUPFAM" id="SSF47384">
    <property type="entry name" value="Homodimeric domain of signal transducing histidine kinase"/>
    <property type="match status" value="1"/>
</dbReference>
<dbReference type="SUPFAM" id="SSF55781">
    <property type="entry name" value="GAF domain-like"/>
    <property type="match status" value="1"/>
</dbReference>
<feature type="domain" description="Response regulatory" evidence="8">
    <location>
        <begin position="585"/>
        <end position="699"/>
    </location>
</feature>
<dbReference type="InterPro" id="IPR003018">
    <property type="entry name" value="GAF"/>
</dbReference>
<dbReference type="Gene3D" id="3.30.450.20">
    <property type="entry name" value="PAS domain"/>
    <property type="match status" value="1"/>
</dbReference>
<dbReference type="InterPro" id="IPR000014">
    <property type="entry name" value="PAS"/>
</dbReference>
<dbReference type="PANTHER" id="PTHR43047:SF9">
    <property type="entry name" value="HISTIDINE KINASE"/>
    <property type="match status" value="1"/>
</dbReference>
<dbReference type="InterPro" id="IPR004358">
    <property type="entry name" value="Sig_transdc_His_kin-like_C"/>
</dbReference>
<dbReference type="SUPFAM" id="SSF55785">
    <property type="entry name" value="PYP-like sensor domain (PAS domain)"/>
    <property type="match status" value="1"/>
</dbReference>
<dbReference type="Pfam" id="PF13185">
    <property type="entry name" value="GAF_2"/>
    <property type="match status" value="1"/>
</dbReference>
<dbReference type="GO" id="GO:0000155">
    <property type="term" value="F:phosphorelay sensor kinase activity"/>
    <property type="evidence" value="ECO:0007669"/>
    <property type="project" value="InterPro"/>
</dbReference>
<evidence type="ECO:0000256" key="5">
    <source>
        <dbReference type="ARBA" id="ARBA00022777"/>
    </source>
</evidence>
<gene>
    <name evidence="10" type="ORF">N825_02445</name>
</gene>
<keyword evidence="3 6" id="KW-0597">Phosphoprotein</keyword>
<dbReference type="PROSITE" id="PS50110">
    <property type="entry name" value="RESPONSE_REGULATORY"/>
    <property type="match status" value="1"/>
</dbReference>
<dbReference type="AlphaFoldDB" id="W9HA76"/>
<dbReference type="Pfam" id="PF08447">
    <property type="entry name" value="PAS_3"/>
    <property type="match status" value="1"/>
</dbReference>
<dbReference type="InterPro" id="IPR011006">
    <property type="entry name" value="CheY-like_superfamily"/>
</dbReference>
<dbReference type="CDD" id="cd00082">
    <property type="entry name" value="HisKA"/>
    <property type="match status" value="1"/>
</dbReference>
<reference evidence="10 11" key="1">
    <citation type="submission" date="2013-08" db="EMBL/GenBank/DDBJ databases">
        <title>The genome sequence of Skermanella stibiiresistens.</title>
        <authorList>
            <person name="Zhu W."/>
            <person name="Wang G."/>
        </authorList>
    </citation>
    <scope>NUCLEOTIDE SEQUENCE [LARGE SCALE GENOMIC DNA]</scope>
    <source>
        <strain evidence="10 11">SB22</strain>
    </source>
</reference>
<dbReference type="CDD" id="cd00130">
    <property type="entry name" value="PAS"/>
    <property type="match status" value="1"/>
</dbReference>
<dbReference type="SUPFAM" id="SSF52172">
    <property type="entry name" value="CheY-like"/>
    <property type="match status" value="1"/>
</dbReference>
<dbReference type="InterPro" id="IPR035965">
    <property type="entry name" value="PAS-like_dom_sf"/>
</dbReference>
<dbReference type="SUPFAM" id="SSF55874">
    <property type="entry name" value="ATPase domain of HSP90 chaperone/DNA topoisomerase II/histidine kinase"/>
    <property type="match status" value="1"/>
</dbReference>
<dbReference type="InterPro" id="IPR036890">
    <property type="entry name" value="HATPase_C_sf"/>
</dbReference>
<dbReference type="GO" id="GO:0005886">
    <property type="term" value="C:plasma membrane"/>
    <property type="evidence" value="ECO:0007669"/>
    <property type="project" value="TreeGrafter"/>
</dbReference>
<keyword evidence="4" id="KW-0808">Transferase</keyword>
<comment type="catalytic activity">
    <reaction evidence="1">
        <text>ATP + protein L-histidine = ADP + protein N-phospho-L-histidine.</text>
        <dbReference type="EC" id="2.7.13.3"/>
    </reaction>
</comment>
<dbReference type="FunFam" id="3.30.450.20:FF:000099">
    <property type="entry name" value="Sensory box sensor histidine kinase"/>
    <property type="match status" value="1"/>
</dbReference>
<dbReference type="Pfam" id="PF00072">
    <property type="entry name" value="Response_reg"/>
    <property type="match status" value="1"/>
</dbReference>
<dbReference type="InterPro" id="IPR005467">
    <property type="entry name" value="His_kinase_dom"/>
</dbReference>
<dbReference type="NCBIfam" id="TIGR00229">
    <property type="entry name" value="sensory_box"/>
    <property type="match status" value="1"/>
</dbReference>
<dbReference type="Proteomes" id="UP000019486">
    <property type="component" value="Unassembled WGS sequence"/>
</dbReference>
<dbReference type="Gene3D" id="3.40.50.2300">
    <property type="match status" value="1"/>
</dbReference>
<dbReference type="CDD" id="cd00156">
    <property type="entry name" value="REC"/>
    <property type="match status" value="1"/>
</dbReference>
<accession>W9HA76</accession>
<dbReference type="PANTHER" id="PTHR43047">
    <property type="entry name" value="TWO-COMPONENT HISTIDINE PROTEIN KINASE"/>
    <property type="match status" value="1"/>
</dbReference>
<evidence type="ECO:0000256" key="1">
    <source>
        <dbReference type="ARBA" id="ARBA00000085"/>
    </source>
</evidence>
<protein>
    <recommendedName>
        <fullName evidence="2">histidine kinase</fullName>
        <ecNumber evidence="2">2.7.13.3</ecNumber>
    </recommendedName>
</protein>
<dbReference type="SMART" id="SM00388">
    <property type="entry name" value="HisKA"/>
    <property type="match status" value="1"/>
</dbReference>
<dbReference type="Pfam" id="PF02518">
    <property type="entry name" value="HATPase_c"/>
    <property type="match status" value="1"/>
</dbReference>
<feature type="modified residue" description="4-aspartylphosphate" evidence="6">
    <location>
        <position position="636"/>
    </location>
</feature>